<evidence type="ECO:0000313" key="3">
    <source>
        <dbReference type="Proteomes" id="UP000177097"/>
    </source>
</evidence>
<gene>
    <name evidence="2" type="ORF">A3C17_01730</name>
</gene>
<dbReference type="AlphaFoldDB" id="A0A1F7TXL0"/>
<proteinExistence type="predicted"/>
<evidence type="ECO:0000256" key="1">
    <source>
        <dbReference type="SAM" id="Phobius"/>
    </source>
</evidence>
<evidence type="ECO:0000313" key="2">
    <source>
        <dbReference type="EMBL" id="OGL70686.1"/>
    </source>
</evidence>
<feature type="transmembrane region" description="Helical" evidence="1">
    <location>
        <begin position="12"/>
        <end position="32"/>
    </location>
</feature>
<comment type="caution">
    <text evidence="2">The sequence shown here is derived from an EMBL/GenBank/DDBJ whole genome shotgun (WGS) entry which is preliminary data.</text>
</comment>
<sequence length="105" mass="11797">MEPYGTKNGCISTSYFSMAVASVFAFLLSASFERRATFLAVFLRTEPAFLDKRASNVSTRRAESMIFCVPVKNGWHWLHSSVWIALLVEPVVNVFPHAHVTVEDT</sequence>
<protein>
    <submittedName>
        <fullName evidence="2">Uncharacterized protein</fullName>
    </submittedName>
</protein>
<dbReference type="EMBL" id="MGDX01000027">
    <property type="protein sequence ID" value="OGL70686.1"/>
    <property type="molecule type" value="Genomic_DNA"/>
</dbReference>
<accession>A0A1F7TXL0</accession>
<name>A0A1F7TXL0_9BACT</name>
<keyword evidence="1" id="KW-1133">Transmembrane helix</keyword>
<reference evidence="2 3" key="1">
    <citation type="journal article" date="2016" name="Nat. Commun.">
        <title>Thousands of microbial genomes shed light on interconnected biogeochemical processes in an aquifer system.</title>
        <authorList>
            <person name="Anantharaman K."/>
            <person name="Brown C.T."/>
            <person name="Hug L.A."/>
            <person name="Sharon I."/>
            <person name="Castelle C.J."/>
            <person name="Probst A.J."/>
            <person name="Thomas B.C."/>
            <person name="Singh A."/>
            <person name="Wilkins M.J."/>
            <person name="Karaoz U."/>
            <person name="Brodie E.L."/>
            <person name="Williams K.H."/>
            <person name="Hubbard S.S."/>
            <person name="Banfield J.F."/>
        </authorList>
    </citation>
    <scope>NUCLEOTIDE SEQUENCE [LARGE SCALE GENOMIC DNA]</scope>
</reference>
<organism evidence="2 3">
    <name type="scientific">Candidatus Uhrbacteria bacterium RIFCSPHIGHO2_02_FULL_53_13</name>
    <dbReference type="NCBI Taxonomy" id="1802389"/>
    <lineage>
        <taxon>Bacteria</taxon>
        <taxon>Candidatus Uhriibacteriota</taxon>
    </lineage>
</organism>
<keyword evidence="1" id="KW-0472">Membrane</keyword>
<dbReference type="Proteomes" id="UP000177097">
    <property type="component" value="Unassembled WGS sequence"/>
</dbReference>
<keyword evidence="1" id="KW-0812">Transmembrane</keyword>